<comment type="caution">
    <text evidence="3">The sequence shown here is derived from an EMBL/GenBank/DDBJ whole genome shotgun (WGS) entry which is preliminary data.</text>
</comment>
<accession>A0A8S9ZFL3</accession>
<keyword evidence="2" id="KW-1133">Transmembrane helix</keyword>
<keyword evidence="2" id="KW-0472">Membrane</keyword>
<name>A0A8S9ZFL3_9BILA</name>
<organism evidence="3 4">
    <name type="scientific">Meloidogyne graminicola</name>
    <dbReference type="NCBI Taxonomy" id="189291"/>
    <lineage>
        <taxon>Eukaryota</taxon>
        <taxon>Metazoa</taxon>
        <taxon>Ecdysozoa</taxon>
        <taxon>Nematoda</taxon>
        <taxon>Chromadorea</taxon>
        <taxon>Rhabditida</taxon>
        <taxon>Tylenchina</taxon>
        <taxon>Tylenchomorpha</taxon>
        <taxon>Tylenchoidea</taxon>
        <taxon>Meloidogynidae</taxon>
        <taxon>Meloidogyninae</taxon>
        <taxon>Meloidogyne</taxon>
    </lineage>
</organism>
<gene>
    <name evidence="3" type="ORF">Mgra_00008515</name>
</gene>
<protein>
    <submittedName>
        <fullName evidence="3">Uncharacterized protein</fullName>
    </submittedName>
</protein>
<dbReference type="Proteomes" id="UP000605970">
    <property type="component" value="Unassembled WGS sequence"/>
</dbReference>
<feature type="compositionally biased region" description="Basic and acidic residues" evidence="1">
    <location>
        <begin position="10"/>
        <end position="19"/>
    </location>
</feature>
<sequence>MLNKKRGSANKKESNEKNNKAKGKIKNSKKLINILFATTTYETPYFKEYFILICFCIFTLLMNSNNINNF</sequence>
<dbReference type="AlphaFoldDB" id="A0A8S9ZFL3"/>
<keyword evidence="4" id="KW-1185">Reference proteome</keyword>
<evidence type="ECO:0000313" key="4">
    <source>
        <dbReference type="Proteomes" id="UP000605970"/>
    </source>
</evidence>
<evidence type="ECO:0000256" key="1">
    <source>
        <dbReference type="SAM" id="MobiDB-lite"/>
    </source>
</evidence>
<feature type="transmembrane region" description="Helical" evidence="2">
    <location>
        <begin position="49"/>
        <end position="67"/>
    </location>
</feature>
<dbReference type="EMBL" id="JABEBT010000113">
    <property type="protein sequence ID" value="KAF7632068.1"/>
    <property type="molecule type" value="Genomic_DNA"/>
</dbReference>
<evidence type="ECO:0000256" key="2">
    <source>
        <dbReference type="SAM" id="Phobius"/>
    </source>
</evidence>
<feature type="region of interest" description="Disordered" evidence="1">
    <location>
        <begin position="1"/>
        <end position="23"/>
    </location>
</feature>
<proteinExistence type="predicted"/>
<keyword evidence="2" id="KW-0812">Transmembrane</keyword>
<evidence type="ECO:0000313" key="3">
    <source>
        <dbReference type="EMBL" id="KAF7632068.1"/>
    </source>
</evidence>
<reference evidence="3" key="1">
    <citation type="journal article" date="2020" name="Ecol. Evol.">
        <title>Genome structure and content of the rice root-knot nematode (Meloidogyne graminicola).</title>
        <authorList>
            <person name="Phan N.T."/>
            <person name="Danchin E.G.J."/>
            <person name="Klopp C."/>
            <person name="Perfus-Barbeoch L."/>
            <person name="Kozlowski D.K."/>
            <person name="Koutsovoulos G.D."/>
            <person name="Lopez-Roques C."/>
            <person name="Bouchez O."/>
            <person name="Zahm M."/>
            <person name="Besnard G."/>
            <person name="Bellafiore S."/>
        </authorList>
    </citation>
    <scope>NUCLEOTIDE SEQUENCE</scope>
    <source>
        <strain evidence="3">VN-18</strain>
    </source>
</reference>